<dbReference type="Proteomes" id="UP000672097">
    <property type="component" value="Unassembled WGS sequence"/>
</dbReference>
<accession>A0ABS5DYS9</accession>
<dbReference type="PROSITE" id="PS51318">
    <property type="entry name" value="TAT"/>
    <property type="match status" value="1"/>
</dbReference>
<sequence length="342" mass="36560">MRLDRRRRSVLGFGLGLGLSATLSPSRATLSPTRTHALLIGVGTVAALTPSLWLDGPARDVSLLRQSLLAAGLLETEIQALSTAPGESAPSYAAVQKAMSRVLTSARRGDRVLFHFSGHGAQTPASQHRALTESDGLDEVMLLSDVLPWRGNATTGYLPNALTDTSLSAWLDLLAAKGVYCWVFLDCCHAAGLMRESSALLKAGDIHRAVTAADLGVPLPTWREAQRSKGVELEASSGRASKGIWPPPLPLQRRVFACAAMAQSSAVECQLPDPQDGRLRTFGLLTHTLSSLIRAEAFDSASTLSTALRQHPSIVQRHGPWPVVVGDDRMRWLSARQGAPSV</sequence>
<proteinExistence type="predicted"/>
<dbReference type="Gene3D" id="3.40.50.1460">
    <property type="match status" value="1"/>
</dbReference>
<dbReference type="InterPro" id="IPR050452">
    <property type="entry name" value="Metacaspase"/>
</dbReference>
<dbReference type="InterPro" id="IPR006311">
    <property type="entry name" value="TAT_signal"/>
</dbReference>
<evidence type="ECO:0000259" key="1">
    <source>
        <dbReference type="Pfam" id="PF00656"/>
    </source>
</evidence>
<evidence type="ECO:0000313" key="2">
    <source>
        <dbReference type="EMBL" id="MBQ0936310.1"/>
    </source>
</evidence>
<name>A0ABS5DYS9_9BURK</name>
<organism evidence="2 3">
    <name type="scientific">Ideonella paludis</name>
    <dbReference type="NCBI Taxonomy" id="1233411"/>
    <lineage>
        <taxon>Bacteria</taxon>
        <taxon>Pseudomonadati</taxon>
        <taxon>Pseudomonadota</taxon>
        <taxon>Betaproteobacteria</taxon>
        <taxon>Burkholderiales</taxon>
        <taxon>Sphaerotilaceae</taxon>
        <taxon>Ideonella</taxon>
    </lineage>
</organism>
<gene>
    <name evidence="2" type="ORF">KAK11_13300</name>
</gene>
<protein>
    <submittedName>
        <fullName evidence="2">Caspase family protein</fullName>
    </submittedName>
</protein>
<dbReference type="PANTHER" id="PTHR48104:SF30">
    <property type="entry name" value="METACASPASE-1"/>
    <property type="match status" value="1"/>
</dbReference>
<dbReference type="PANTHER" id="PTHR48104">
    <property type="entry name" value="METACASPASE-4"/>
    <property type="match status" value="1"/>
</dbReference>
<keyword evidence="3" id="KW-1185">Reference proteome</keyword>
<reference evidence="2 3" key="1">
    <citation type="submission" date="2021-04" db="EMBL/GenBank/DDBJ databases">
        <title>The genome sequence of type strain Ideonella paludis KCTC 32238.</title>
        <authorList>
            <person name="Liu Y."/>
        </authorList>
    </citation>
    <scope>NUCLEOTIDE SEQUENCE [LARGE SCALE GENOMIC DNA]</scope>
    <source>
        <strain evidence="2 3">KCTC 32238</strain>
    </source>
</reference>
<dbReference type="EMBL" id="JAGQDG010000005">
    <property type="protein sequence ID" value="MBQ0936310.1"/>
    <property type="molecule type" value="Genomic_DNA"/>
</dbReference>
<evidence type="ECO:0000313" key="3">
    <source>
        <dbReference type="Proteomes" id="UP000672097"/>
    </source>
</evidence>
<comment type="caution">
    <text evidence="2">The sequence shown here is derived from an EMBL/GenBank/DDBJ whole genome shotgun (WGS) entry which is preliminary data.</text>
</comment>
<dbReference type="InterPro" id="IPR011600">
    <property type="entry name" value="Pept_C14_caspase"/>
</dbReference>
<feature type="domain" description="Peptidase C14 caspase" evidence="1">
    <location>
        <begin position="35"/>
        <end position="233"/>
    </location>
</feature>
<dbReference type="Pfam" id="PF00656">
    <property type="entry name" value="Peptidase_C14"/>
    <property type="match status" value="1"/>
</dbReference>